<gene>
    <name evidence="1" type="ORF">NEOLI_004163</name>
</gene>
<reference evidence="1 2" key="1">
    <citation type="submission" date="2016-04" db="EMBL/GenBank/DDBJ databases">
        <title>Evolutionary innovation and constraint leading to complex multicellularity in the Ascomycota.</title>
        <authorList>
            <person name="Cisse O."/>
            <person name="Nguyen A."/>
            <person name="Hewitt D.A."/>
            <person name="Jedd G."/>
            <person name="Stajich J.E."/>
        </authorList>
    </citation>
    <scope>NUCLEOTIDE SEQUENCE [LARGE SCALE GENOMIC DNA]</scope>
    <source>
        <strain evidence="1 2">DAH-3</strain>
    </source>
</reference>
<dbReference type="EMBL" id="LXFE01000836">
    <property type="protein sequence ID" value="OLL24379.1"/>
    <property type="molecule type" value="Genomic_DNA"/>
</dbReference>
<evidence type="ECO:0000313" key="2">
    <source>
        <dbReference type="Proteomes" id="UP000186594"/>
    </source>
</evidence>
<accession>A0A1U7LP16</accession>
<protein>
    <submittedName>
        <fullName evidence="1">Uncharacterized protein</fullName>
    </submittedName>
</protein>
<proteinExistence type="predicted"/>
<comment type="caution">
    <text evidence="1">The sequence shown here is derived from an EMBL/GenBank/DDBJ whole genome shotgun (WGS) entry which is preliminary data.</text>
</comment>
<sequence length="129" mass="14744">MNIIRDVLPKKAQLLYMMVREYDDCGGVEAKSESIPSEKKRKLEEGKKSIWAEDLGRFVKLEYQSLTDLSCDLKLWLNMRGSRYATRQFLEAEGVVPVRRDASWLRCASIATPVSRRDDQVLCSKGGTL</sequence>
<organism evidence="1 2">
    <name type="scientific">Neolecta irregularis (strain DAH-3)</name>
    <dbReference type="NCBI Taxonomy" id="1198029"/>
    <lineage>
        <taxon>Eukaryota</taxon>
        <taxon>Fungi</taxon>
        <taxon>Dikarya</taxon>
        <taxon>Ascomycota</taxon>
        <taxon>Taphrinomycotina</taxon>
        <taxon>Neolectales</taxon>
        <taxon>Neolectaceae</taxon>
        <taxon>Neolecta</taxon>
    </lineage>
</organism>
<name>A0A1U7LP16_NEOID</name>
<evidence type="ECO:0000313" key="1">
    <source>
        <dbReference type="EMBL" id="OLL24379.1"/>
    </source>
</evidence>
<dbReference type="Proteomes" id="UP000186594">
    <property type="component" value="Unassembled WGS sequence"/>
</dbReference>
<keyword evidence="2" id="KW-1185">Reference proteome</keyword>
<dbReference type="AlphaFoldDB" id="A0A1U7LP16"/>